<feature type="compositionally biased region" description="Low complexity" evidence="1">
    <location>
        <begin position="597"/>
        <end position="607"/>
    </location>
</feature>
<feature type="compositionally biased region" description="Gly residues" evidence="1">
    <location>
        <begin position="169"/>
        <end position="186"/>
    </location>
</feature>
<evidence type="ECO:0000256" key="1">
    <source>
        <dbReference type="SAM" id="MobiDB-lite"/>
    </source>
</evidence>
<organism evidence="2 3">
    <name type="scientific">Edaphochlamys debaryana</name>
    <dbReference type="NCBI Taxonomy" id="47281"/>
    <lineage>
        <taxon>Eukaryota</taxon>
        <taxon>Viridiplantae</taxon>
        <taxon>Chlorophyta</taxon>
        <taxon>core chlorophytes</taxon>
        <taxon>Chlorophyceae</taxon>
        <taxon>CS clade</taxon>
        <taxon>Chlamydomonadales</taxon>
        <taxon>Chlamydomonadales incertae sedis</taxon>
        <taxon>Edaphochlamys</taxon>
    </lineage>
</organism>
<feature type="compositionally biased region" description="Pro residues" evidence="1">
    <location>
        <begin position="375"/>
        <end position="385"/>
    </location>
</feature>
<feature type="compositionally biased region" description="Low complexity" evidence="1">
    <location>
        <begin position="666"/>
        <end position="680"/>
    </location>
</feature>
<dbReference type="OrthoDB" id="552559at2759"/>
<feature type="compositionally biased region" description="Gly residues" evidence="1">
    <location>
        <begin position="681"/>
        <end position="692"/>
    </location>
</feature>
<gene>
    <name evidence="2" type="ORF">HYH03_013010</name>
</gene>
<accession>A0A835XP48</accession>
<proteinExistence type="predicted"/>
<feature type="compositionally biased region" description="Pro residues" evidence="1">
    <location>
        <begin position="400"/>
        <end position="419"/>
    </location>
</feature>
<comment type="caution">
    <text evidence="2">The sequence shown here is derived from an EMBL/GenBank/DDBJ whole genome shotgun (WGS) entry which is preliminary data.</text>
</comment>
<feature type="region of interest" description="Disordered" evidence="1">
    <location>
        <begin position="282"/>
        <end position="346"/>
    </location>
</feature>
<name>A0A835XP48_9CHLO</name>
<dbReference type="Proteomes" id="UP000612055">
    <property type="component" value="Unassembled WGS sequence"/>
</dbReference>
<evidence type="ECO:0000313" key="2">
    <source>
        <dbReference type="EMBL" id="KAG2488507.1"/>
    </source>
</evidence>
<feature type="compositionally biased region" description="Low complexity" evidence="1">
    <location>
        <begin position="441"/>
        <end position="451"/>
    </location>
</feature>
<keyword evidence="3" id="KW-1185">Reference proteome</keyword>
<feature type="region of interest" description="Disordered" evidence="1">
    <location>
        <begin position="361"/>
        <end position="480"/>
    </location>
</feature>
<feature type="region of interest" description="Disordered" evidence="1">
    <location>
        <begin position="597"/>
        <end position="616"/>
    </location>
</feature>
<reference evidence="2" key="1">
    <citation type="journal article" date="2020" name="bioRxiv">
        <title>Comparative genomics of Chlamydomonas.</title>
        <authorList>
            <person name="Craig R.J."/>
            <person name="Hasan A.R."/>
            <person name="Ness R.W."/>
            <person name="Keightley P.D."/>
        </authorList>
    </citation>
    <scope>NUCLEOTIDE SEQUENCE</scope>
    <source>
        <strain evidence="2">CCAP 11/70</strain>
    </source>
</reference>
<feature type="compositionally biased region" description="Low complexity" evidence="1">
    <location>
        <begin position="335"/>
        <end position="346"/>
    </location>
</feature>
<feature type="compositionally biased region" description="Low complexity" evidence="1">
    <location>
        <begin position="386"/>
        <end position="399"/>
    </location>
</feature>
<feature type="compositionally biased region" description="Gly residues" evidence="1">
    <location>
        <begin position="361"/>
        <end position="374"/>
    </location>
</feature>
<protein>
    <submittedName>
        <fullName evidence="2">Uncharacterized protein</fullName>
    </submittedName>
</protein>
<sequence>MFRRQGDLDEDHDVDHGLCKVAYDEELDERRAELLRRVKARAHAGGPKLLNPWAPTAVAGGATLPAGEEGRGEGDSQEAADAEPGAENPRALEQLLQDLRRPNAGGGEAQPSELPGPTQMDPHDPTHMGPLGAAPQHQPSATGPPQPQPGRAGAPGQGFPGFPYVAPGRGRGGAGRGAGGRGGGRLAWGLQASPPKKKARFVIKEPPPLGPPGGGVGAYELALLAAGPGAGHRSAPGGEAPLEGPGAAAAQAQAIDGAGSKTPVPSQAGPVSSLAALLAAGPPPSALKAQTPAGRTLGRLPLSHGLNSAATPGPGPTSCVGARPTSSFMPPPASTPARGGAAAGGRPSLCALALTPVPAALGGGASAAGGGGGPPRGPAGQPPHSAPSARPAPSALPFATPQPRPVSTPYGGPPPPPSAARPGTAPASMRDLLRPAPSPAPARSSAASHSAGGPGPPAGTSGASPSQQPGGGGPAPSSLELLGHQSSRQKEFLAGLGPPGPAASLLGSAKRGGGRAAAGLQGRLQAVLAALKLAGEREADALVTVPPPPIPGGSVQVEVRSRTREGHLTRACGRVIKLYGAAPRPAAAAAASALPGGAAGEASTADGPGPPAAAAPEAPALDVGAAVAVLLDSKRWDWGIEEGSRLLVLPPYKLLEVPYRSYRPPAQAQGQEGEAGVAAAGAGGGGGTQAAGGRQGLAGAVGGGLGAITRPEAGPGRGSGVDAGPRVWVLLAHVVRRVDTAGGR</sequence>
<feature type="compositionally biased region" description="Low complexity" evidence="1">
    <location>
        <begin position="218"/>
        <end position="227"/>
    </location>
</feature>
<feature type="compositionally biased region" description="Low complexity" evidence="1">
    <location>
        <begin position="235"/>
        <end position="259"/>
    </location>
</feature>
<feature type="region of interest" description="Disordered" evidence="1">
    <location>
        <begin position="42"/>
        <end position="269"/>
    </location>
</feature>
<evidence type="ECO:0000313" key="3">
    <source>
        <dbReference type="Proteomes" id="UP000612055"/>
    </source>
</evidence>
<feature type="compositionally biased region" description="Low complexity" evidence="1">
    <location>
        <begin position="458"/>
        <end position="468"/>
    </location>
</feature>
<dbReference type="EMBL" id="JAEHOE010000083">
    <property type="protein sequence ID" value="KAG2488507.1"/>
    <property type="molecule type" value="Genomic_DNA"/>
</dbReference>
<dbReference type="AlphaFoldDB" id="A0A835XP48"/>
<feature type="region of interest" description="Disordered" evidence="1">
    <location>
        <begin position="665"/>
        <end position="692"/>
    </location>
</feature>